<protein>
    <submittedName>
        <fullName evidence="2">Uncharacterized protein</fullName>
    </submittedName>
</protein>
<reference evidence="2" key="1">
    <citation type="journal article" date="2023" name="Mol. Phylogenet. Evol.">
        <title>Genome-scale phylogeny and comparative genomics of the fungal order Sordariales.</title>
        <authorList>
            <person name="Hensen N."/>
            <person name="Bonometti L."/>
            <person name="Westerberg I."/>
            <person name="Brannstrom I.O."/>
            <person name="Guillou S."/>
            <person name="Cros-Aarteil S."/>
            <person name="Calhoun S."/>
            <person name="Haridas S."/>
            <person name="Kuo A."/>
            <person name="Mondo S."/>
            <person name="Pangilinan J."/>
            <person name="Riley R."/>
            <person name="LaButti K."/>
            <person name="Andreopoulos B."/>
            <person name="Lipzen A."/>
            <person name="Chen C."/>
            <person name="Yan M."/>
            <person name="Daum C."/>
            <person name="Ng V."/>
            <person name="Clum A."/>
            <person name="Steindorff A."/>
            <person name="Ohm R.A."/>
            <person name="Martin F."/>
            <person name="Silar P."/>
            <person name="Natvig D.O."/>
            <person name="Lalanne C."/>
            <person name="Gautier V."/>
            <person name="Ament-Velasquez S.L."/>
            <person name="Kruys A."/>
            <person name="Hutchinson M.I."/>
            <person name="Powell A.J."/>
            <person name="Barry K."/>
            <person name="Miller A.N."/>
            <person name="Grigoriev I.V."/>
            <person name="Debuchy R."/>
            <person name="Gladieux P."/>
            <person name="Hiltunen Thoren M."/>
            <person name="Johannesson H."/>
        </authorList>
    </citation>
    <scope>NUCLEOTIDE SEQUENCE</scope>
    <source>
        <strain evidence="2">CBS 757.83</strain>
    </source>
</reference>
<organism evidence="2 3">
    <name type="scientific">Parathielavia hyrcaniae</name>
    <dbReference type="NCBI Taxonomy" id="113614"/>
    <lineage>
        <taxon>Eukaryota</taxon>
        <taxon>Fungi</taxon>
        <taxon>Dikarya</taxon>
        <taxon>Ascomycota</taxon>
        <taxon>Pezizomycotina</taxon>
        <taxon>Sordariomycetes</taxon>
        <taxon>Sordariomycetidae</taxon>
        <taxon>Sordariales</taxon>
        <taxon>Chaetomiaceae</taxon>
        <taxon>Parathielavia</taxon>
    </lineage>
</organism>
<gene>
    <name evidence="2" type="ORF">N658DRAFT_430300</name>
</gene>
<dbReference type="AlphaFoldDB" id="A0AAN6PWI6"/>
<dbReference type="Proteomes" id="UP001305647">
    <property type="component" value="Unassembled WGS sequence"/>
</dbReference>
<evidence type="ECO:0000256" key="1">
    <source>
        <dbReference type="SAM" id="Phobius"/>
    </source>
</evidence>
<evidence type="ECO:0000313" key="2">
    <source>
        <dbReference type="EMBL" id="KAK4099272.1"/>
    </source>
</evidence>
<keyword evidence="3" id="KW-1185">Reference proteome</keyword>
<proteinExistence type="predicted"/>
<evidence type="ECO:0000313" key="3">
    <source>
        <dbReference type="Proteomes" id="UP001305647"/>
    </source>
</evidence>
<dbReference type="EMBL" id="MU863651">
    <property type="protein sequence ID" value="KAK4099272.1"/>
    <property type="molecule type" value="Genomic_DNA"/>
</dbReference>
<feature type="non-terminal residue" evidence="2">
    <location>
        <position position="1"/>
    </location>
</feature>
<keyword evidence="1" id="KW-0472">Membrane</keyword>
<keyword evidence="1" id="KW-1133">Transmembrane helix</keyword>
<keyword evidence="1" id="KW-0812">Transmembrane</keyword>
<sequence>LLGLQPLTWSGHQTLRQAIGRHFQPEKELQPDNPRLGRLFTARNLAYVGGMKIKWTSNIVDHLLLSDDDQTVFIFHHAGFLRYQQCLATPLFPHPFLDETLCTLTLLFSQNNRQSRRWLLAQVSSHGLDPALGRCGSLRAQTRRFEHFAFWHDRLVILKQAFDESRPRGLRQLWNDRRNSVQWYTFWVAILVFVMTVFFGLVQSIEGALQVYPSWQALRQDSEGA</sequence>
<accession>A0AAN6PWI6</accession>
<reference evidence="2" key="2">
    <citation type="submission" date="2023-05" db="EMBL/GenBank/DDBJ databases">
        <authorList>
            <consortium name="Lawrence Berkeley National Laboratory"/>
            <person name="Steindorff A."/>
            <person name="Hensen N."/>
            <person name="Bonometti L."/>
            <person name="Westerberg I."/>
            <person name="Brannstrom I.O."/>
            <person name="Guillou S."/>
            <person name="Cros-Aarteil S."/>
            <person name="Calhoun S."/>
            <person name="Haridas S."/>
            <person name="Kuo A."/>
            <person name="Mondo S."/>
            <person name="Pangilinan J."/>
            <person name="Riley R."/>
            <person name="Labutti K."/>
            <person name="Andreopoulos B."/>
            <person name="Lipzen A."/>
            <person name="Chen C."/>
            <person name="Yanf M."/>
            <person name="Daum C."/>
            <person name="Ng V."/>
            <person name="Clum A."/>
            <person name="Ohm R."/>
            <person name="Martin F."/>
            <person name="Silar P."/>
            <person name="Natvig D."/>
            <person name="Lalanne C."/>
            <person name="Gautier V."/>
            <person name="Ament-Velasquez S.L."/>
            <person name="Kruys A."/>
            <person name="Hutchinson M.I."/>
            <person name="Powell A.J."/>
            <person name="Barry K."/>
            <person name="Miller A.N."/>
            <person name="Grigoriev I.V."/>
            <person name="Debuchy R."/>
            <person name="Gladieux P."/>
            <person name="Thoren M.H."/>
            <person name="Johannesson H."/>
        </authorList>
    </citation>
    <scope>NUCLEOTIDE SEQUENCE</scope>
    <source>
        <strain evidence="2">CBS 757.83</strain>
    </source>
</reference>
<comment type="caution">
    <text evidence="2">The sequence shown here is derived from an EMBL/GenBank/DDBJ whole genome shotgun (WGS) entry which is preliminary data.</text>
</comment>
<feature type="transmembrane region" description="Helical" evidence="1">
    <location>
        <begin position="181"/>
        <end position="202"/>
    </location>
</feature>
<name>A0AAN6PWI6_9PEZI</name>